<dbReference type="AlphaFoldDB" id="A0A453A8I6"/>
<reference evidence="3" key="1">
    <citation type="journal article" date="2014" name="Science">
        <title>Ancient hybridizations among the ancestral genomes of bread wheat.</title>
        <authorList>
            <consortium name="International Wheat Genome Sequencing Consortium,"/>
            <person name="Marcussen T."/>
            <person name="Sandve S.R."/>
            <person name="Heier L."/>
            <person name="Spannagl M."/>
            <person name="Pfeifer M."/>
            <person name="Jakobsen K.S."/>
            <person name="Wulff B.B."/>
            <person name="Steuernagel B."/>
            <person name="Mayer K.F."/>
            <person name="Olsen O.A."/>
        </authorList>
    </citation>
    <scope>NUCLEOTIDE SEQUENCE [LARGE SCALE GENOMIC DNA]</scope>
    <source>
        <strain evidence="3">cv. AL8/78</strain>
    </source>
</reference>
<name>A0A453A8I6_AEGTS</name>
<dbReference type="Gramene" id="AET2Gv20026900.17">
    <property type="protein sequence ID" value="AET2Gv20026900.17"/>
    <property type="gene ID" value="AET2Gv20026900"/>
</dbReference>
<feature type="compositionally biased region" description="Low complexity" evidence="1">
    <location>
        <begin position="30"/>
        <end position="50"/>
    </location>
</feature>
<reference evidence="2" key="3">
    <citation type="journal article" date="2017" name="Nature">
        <title>Genome sequence of the progenitor of the wheat D genome Aegilops tauschii.</title>
        <authorList>
            <person name="Luo M.C."/>
            <person name="Gu Y.Q."/>
            <person name="Puiu D."/>
            <person name="Wang H."/>
            <person name="Twardziok S.O."/>
            <person name="Deal K.R."/>
            <person name="Huo N."/>
            <person name="Zhu T."/>
            <person name="Wang L."/>
            <person name="Wang Y."/>
            <person name="McGuire P.E."/>
            <person name="Liu S."/>
            <person name="Long H."/>
            <person name="Ramasamy R.K."/>
            <person name="Rodriguez J.C."/>
            <person name="Van S.L."/>
            <person name="Yuan L."/>
            <person name="Wang Z."/>
            <person name="Xia Z."/>
            <person name="Xiao L."/>
            <person name="Anderson O.D."/>
            <person name="Ouyang S."/>
            <person name="Liang Y."/>
            <person name="Zimin A.V."/>
            <person name="Pertea G."/>
            <person name="Qi P."/>
            <person name="Bennetzen J.L."/>
            <person name="Dai X."/>
            <person name="Dawson M.W."/>
            <person name="Muller H.G."/>
            <person name="Kugler K."/>
            <person name="Rivarola-Duarte L."/>
            <person name="Spannagl M."/>
            <person name="Mayer K.F.X."/>
            <person name="Lu F.H."/>
            <person name="Bevan M.W."/>
            <person name="Leroy P."/>
            <person name="Li P."/>
            <person name="You F.M."/>
            <person name="Sun Q."/>
            <person name="Liu Z."/>
            <person name="Lyons E."/>
            <person name="Wicker T."/>
            <person name="Salzberg S.L."/>
            <person name="Devos K.M."/>
            <person name="Dvorak J."/>
        </authorList>
    </citation>
    <scope>NUCLEOTIDE SEQUENCE [LARGE SCALE GENOMIC DNA]</scope>
    <source>
        <strain evidence="2">cv. AL8/78</strain>
    </source>
</reference>
<evidence type="ECO:0000313" key="2">
    <source>
        <dbReference type="EnsemblPlants" id="AET2Gv20026900.17"/>
    </source>
</evidence>
<feature type="compositionally biased region" description="Gly residues" evidence="1">
    <location>
        <begin position="62"/>
        <end position="75"/>
    </location>
</feature>
<organism evidence="2 3">
    <name type="scientific">Aegilops tauschii subsp. strangulata</name>
    <name type="common">Goatgrass</name>
    <dbReference type="NCBI Taxonomy" id="200361"/>
    <lineage>
        <taxon>Eukaryota</taxon>
        <taxon>Viridiplantae</taxon>
        <taxon>Streptophyta</taxon>
        <taxon>Embryophyta</taxon>
        <taxon>Tracheophyta</taxon>
        <taxon>Spermatophyta</taxon>
        <taxon>Magnoliopsida</taxon>
        <taxon>Liliopsida</taxon>
        <taxon>Poales</taxon>
        <taxon>Poaceae</taxon>
        <taxon>BOP clade</taxon>
        <taxon>Pooideae</taxon>
        <taxon>Triticodae</taxon>
        <taxon>Triticeae</taxon>
        <taxon>Triticinae</taxon>
        <taxon>Aegilops</taxon>
    </lineage>
</organism>
<evidence type="ECO:0000256" key="1">
    <source>
        <dbReference type="SAM" id="MobiDB-lite"/>
    </source>
</evidence>
<reference evidence="3" key="2">
    <citation type="journal article" date="2017" name="Nat. Plants">
        <title>The Aegilops tauschii genome reveals multiple impacts of transposons.</title>
        <authorList>
            <person name="Zhao G."/>
            <person name="Zou C."/>
            <person name="Li K."/>
            <person name="Wang K."/>
            <person name="Li T."/>
            <person name="Gao L."/>
            <person name="Zhang X."/>
            <person name="Wang H."/>
            <person name="Yang Z."/>
            <person name="Liu X."/>
            <person name="Jiang W."/>
            <person name="Mao L."/>
            <person name="Kong X."/>
            <person name="Jiao Y."/>
            <person name="Jia J."/>
        </authorList>
    </citation>
    <scope>NUCLEOTIDE SEQUENCE [LARGE SCALE GENOMIC DNA]</scope>
    <source>
        <strain evidence="3">cv. AL8/78</strain>
    </source>
</reference>
<dbReference type="Proteomes" id="UP000015105">
    <property type="component" value="Chromosome 2D"/>
</dbReference>
<reference evidence="2" key="4">
    <citation type="submission" date="2019-03" db="UniProtKB">
        <authorList>
            <consortium name="EnsemblPlants"/>
        </authorList>
    </citation>
    <scope>IDENTIFICATION</scope>
</reference>
<protein>
    <submittedName>
        <fullName evidence="2">Uncharacterized protein</fullName>
    </submittedName>
</protein>
<evidence type="ECO:0000313" key="3">
    <source>
        <dbReference type="Proteomes" id="UP000015105"/>
    </source>
</evidence>
<accession>A0A453A8I6</accession>
<sequence length="99" mass="10401">RRRRPGHPLHHTTPGRIRSSTAGSQQNSFLAPPSLPHLLLLSRRPPAANPSIPLPAATQRGSGSGSEGDRQGGGATQASNLPTPHRGGGYKWPPLPSRP</sequence>
<feature type="region of interest" description="Disordered" evidence="1">
    <location>
        <begin position="1"/>
        <end position="99"/>
    </location>
</feature>
<feature type="compositionally biased region" description="Polar residues" evidence="1">
    <location>
        <begin position="18"/>
        <end position="29"/>
    </location>
</feature>
<proteinExistence type="predicted"/>
<feature type="compositionally biased region" description="Basic residues" evidence="1">
    <location>
        <begin position="1"/>
        <end position="10"/>
    </location>
</feature>
<keyword evidence="3" id="KW-1185">Reference proteome</keyword>
<reference evidence="2" key="5">
    <citation type="journal article" date="2021" name="G3 (Bethesda)">
        <title>Aegilops tauschii genome assembly Aet v5.0 features greater sequence contiguity and improved annotation.</title>
        <authorList>
            <person name="Wang L."/>
            <person name="Zhu T."/>
            <person name="Rodriguez J.C."/>
            <person name="Deal K.R."/>
            <person name="Dubcovsky J."/>
            <person name="McGuire P.E."/>
            <person name="Lux T."/>
            <person name="Spannagl M."/>
            <person name="Mayer K.F.X."/>
            <person name="Baldrich P."/>
            <person name="Meyers B.C."/>
            <person name="Huo N."/>
            <person name="Gu Y.Q."/>
            <person name="Zhou H."/>
            <person name="Devos K.M."/>
            <person name="Bennetzen J.L."/>
            <person name="Unver T."/>
            <person name="Budak H."/>
            <person name="Gulick P.J."/>
            <person name="Galiba G."/>
            <person name="Kalapos B."/>
            <person name="Nelson D.R."/>
            <person name="Li P."/>
            <person name="You F.M."/>
            <person name="Luo M.C."/>
            <person name="Dvorak J."/>
        </authorList>
    </citation>
    <scope>NUCLEOTIDE SEQUENCE [LARGE SCALE GENOMIC DNA]</scope>
    <source>
        <strain evidence="2">cv. AL8/78</strain>
    </source>
</reference>
<dbReference type="EnsemblPlants" id="AET2Gv20026900.17">
    <property type="protein sequence ID" value="AET2Gv20026900.17"/>
    <property type="gene ID" value="AET2Gv20026900"/>
</dbReference>